<dbReference type="Pfam" id="PF00117">
    <property type="entry name" value="GATase"/>
    <property type="match status" value="1"/>
</dbReference>
<keyword evidence="16" id="KW-1185">Reference proteome</keyword>
<keyword evidence="8 11" id="KW-0315">Glutamine amidotransferase</keyword>
<comment type="function">
    <text evidence="11">Small subunit of the glutamine-dependent carbamoyl phosphate synthetase (CPSase). CPSase catalyzes the formation of carbamoyl phosphate from the ammonia moiety of glutamine, carbonate, and phosphate donated by ATP, constituting the first step of 2 biosynthetic pathways, one leading to arginine and/or urea and the other to pyrimidine nucleotides. The small subunit (glutamine amidotransferase) binds and cleaves glutamine to supply the large subunit with the substrate ammonia.</text>
</comment>
<dbReference type="KEGG" id="mfc:BRM9_1794"/>
<dbReference type="PANTHER" id="PTHR43418">
    <property type="entry name" value="MULTIFUNCTIONAL TRYPTOPHAN BIOSYNTHESIS PROTEIN-RELATED"/>
    <property type="match status" value="1"/>
</dbReference>
<evidence type="ECO:0000256" key="8">
    <source>
        <dbReference type="ARBA" id="ARBA00022962"/>
    </source>
</evidence>
<name>A0A089ZEU9_METFO</name>
<dbReference type="HAMAP" id="MF_01209">
    <property type="entry name" value="CPSase_S_chain"/>
    <property type="match status" value="1"/>
</dbReference>
<feature type="domain" description="Carbamoyl-phosphate synthase small subunit N-terminal" evidence="12">
    <location>
        <begin position="3"/>
        <end position="133"/>
    </location>
</feature>
<evidence type="ECO:0000256" key="10">
    <source>
        <dbReference type="ARBA" id="ARBA00048816"/>
    </source>
</evidence>
<dbReference type="InterPro" id="IPR050472">
    <property type="entry name" value="Anth_synth/Amidotransfase"/>
</dbReference>
<feature type="binding site" evidence="11">
    <location>
        <position position="224"/>
    </location>
    <ligand>
        <name>L-glutamine</name>
        <dbReference type="ChEBI" id="CHEBI:58359"/>
    </ligand>
</feature>
<reference evidence="13" key="1">
    <citation type="submission" date="2013-12" db="EMBL/GenBank/DDBJ databases">
        <title>The complete genome sequence of Methanobacterium sp. BRM9.</title>
        <authorList>
            <consortium name="Pastoral Greenhouse Gas Research Consortium"/>
            <person name="Kelly W.J."/>
            <person name="Leahy S.C."/>
            <person name="Perry R."/>
            <person name="Li D."/>
            <person name="Altermann E."/>
            <person name="Lambie S.C."/>
            <person name="Attwood G.T."/>
        </authorList>
    </citation>
    <scope>NUCLEOTIDE SEQUENCE [LARGE SCALE GENOMIC DNA]</scope>
    <source>
        <strain evidence="13">BRM9</strain>
    </source>
</reference>
<evidence type="ECO:0000256" key="4">
    <source>
        <dbReference type="ARBA" id="ARBA00022598"/>
    </source>
</evidence>
<dbReference type="PRINTS" id="PR00099">
    <property type="entry name" value="CPSGATASE"/>
</dbReference>
<feature type="binding site" evidence="11">
    <location>
        <position position="252"/>
    </location>
    <ligand>
        <name>L-glutamine</name>
        <dbReference type="ChEBI" id="CHEBI:58359"/>
    </ligand>
</feature>
<evidence type="ECO:0000256" key="2">
    <source>
        <dbReference type="ARBA" id="ARBA00007800"/>
    </source>
</evidence>
<protein>
    <recommendedName>
        <fullName evidence="11">Carbamoyl phosphate synthase small chain</fullName>
        <ecNumber evidence="11">6.3.5.5</ecNumber>
    </recommendedName>
    <alternativeName>
        <fullName evidence="11">Carbamoyl phosphate synthetase glutamine chain</fullName>
    </alternativeName>
</protein>
<evidence type="ECO:0000313" key="16">
    <source>
        <dbReference type="Proteomes" id="UP000062768"/>
    </source>
</evidence>
<dbReference type="NCBIfam" id="TIGR01368">
    <property type="entry name" value="CPSaseIIsmall"/>
    <property type="match status" value="1"/>
</dbReference>
<dbReference type="STRING" id="2162.BRM9_1794"/>
<dbReference type="InterPro" id="IPR029062">
    <property type="entry name" value="Class_I_gatase-like"/>
</dbReference>
<evidence type="ECO:0000256" key="7">
    <source>
        <dbReference type="ARBA" id="ARBA00022840"/>
    </source>
</evidence>
<feature type="region of interest" description="CPSase" evidence="11">
    <location>
        <begin position="1"/>
        <end position="173"/>
    </location>
</feature>
<dbReference type="EMBL" id="LN734822">
    <property type="protein sequence ID" value="CEL24209.1"/>
    <property type="molecule type" value="Genomic_DNA"/>
</dbReference>
<evidence type="ECO:0000256" key="1">
    <source>
        <dbReference type="ARBA" id="ARBA00005077"/>
    </source>
</evidence>
<feature type="binding site" evidence="11">
    <location>
        <position position="226"/>
    </location>
    <ligand>
        <name>L-glutamine</name>
        <dbReference type="ChEBI" id="CHEBI:58359"/>
    </ligand>
</feature>
<dbReference type="PRINTS" id="PR00097">
    <property type="entry name" value="ANTSNTHASEII"/>
</dbReference>
<evidence type="ECO:0000256" key="6">
    <source>
        <dbReference type="ARBA" id="ARBA00022741"/>
    </source>
</evidence>
<reference evidence="14" key="2">
    <citation type="submission" date="2014-09" db="EMBL/GenBank/DDBJ databases">
        <authorList>
            <person name="Bishop-Lilly K.A."/>
            <person name="Broomall S.M."/>
            <person name="Chain P.S."/>
            <person name="Chertkov O."/>
            <person name="Coyne S.R."/>
            <person name="Daligault H.E."/>
            <person name="Davenport K.W."/>
            <person name="Erkkila T."/>
            <person name="Frey K.G."/>
            <person name="Gibbons H.S."/>
            <person name="Gu W."/>
            <person name="Jaissle J."/>
            <person name="Johnson S.L."/>
            <person name="Koroleva G.I."/>
            <person name="Ladner J.T."/>
            <person name="Lo C.-C."/>
            <person name="Minogue T.D."/>
            <person name="Munk C."/>
            <person name="Palacios G.F."/>
            <person name="Redden C.L."/>
            <person name="Rosenzweig C.N."/>
            <person name="Scholz M.B."/>
            <person name="Teshima H."/>
            <person name="Xu Y."/>
        </authorList>
    </citation>
    <scope>NUCLEOTIDE SEQUENCE</scope>
    <source>
        <strain evidence="14">Mb9</strain>
    </source>
</reference>
<dbReference type="PATRIC" id="fig|2162.10.peg.585"/>
<dbReference type="InterPro" id="IPR036480">
    <property type="entry name" value="CarbP_synth_ssu_N_sf"/>
</dbReference>
<proteinExistence type="inferred from homology"/>
<evidence type="ECO:0000313" key="15">
    <source>
        <dbReference type="Proteomes" id="UP000029661"/>
    </source>
</evidence>
<dbReference type="Gene3D" id="3.40.50.880">
    <property type="match status" value="1"/>
</dbReference>
<dbReference type="AlphaFoldDB" id="A0A089ZEU9"/>
<organism evidence="13 15">
    <name type="scientific">Methanobacterium formicicum</name>
    <dbReference type="NCBI Taxonomy" id="2162"/>
    <lineage>
        <taxon>Archaea</taxon>
        <taxon>Methanobacteriati</taxon>
        <taxon>Methanobacteriota</taxon>
        <taxon>Methanomada group</taxon>
        <taxon>Methanobacteria</taxon>
        <taxon>Methanobacteriales</taxon>
        <taxon>Methanobacteriaceae</taxon>
        <taxon>Methanobacterium</taxon>
    </lineage>
</organism>
<dbReference type="Proteomes" id="UP000029661">
    <property type="component" value="Chromosome"/>
</dbReference>
<feature type="binding site" evidence="11">
    <location>
        <position position="255"/>
    </location>
    <ligand>
        <name>L-glutamine</name>
        <dbReference type="ChEBI" id="CHEBI:58359"/>
    </ligand>
</feature>
<dbReference type="GO" id="GO:0044205">
    <property type="term" value="P:'de novo' UMP biosynthetic process"/>
    <property type="evidence" value="ECO:0007669"/>
    <property type="project" value="UniProtKB-UniRule"/>
</dbReference>
<dbReference type="OrthoDB" id="7675at2157"/>
<feature type="active site" description="Nucleophile" evidence="11">
    <location>
        <position position="251"/>
    </location>
</feature>
<feature type="binding site" evidence="11">
    <location>
        <position position="47"/>
    </location>
    <ligand>
        <name>L-glutamine</name>
        <dbReference type="ChEBI" id="CHEBI:58359"/>
    </ligand>
</feature>
<dbReference type="PANTHER" id="PTHR43418:SF7">
    <property type="entry name" value="CARBAMOYL-PHOSPHATE SYNTHASE SMALL CHAIN"/>
    <property type="match status" value="1"/>
</dbReference>
<dbReference type="GO" id="GO:0006526">
    <property type="term" value="P:L-arginine biosynthetic process"/>
    <property type="evidence" value="ECO:0007669"/>
    <property type="project" value="UniProtKB-UniRule"/>
</dbReference>
<keyword evidence="3 11" id="KW-0055">Arginine biosynthesis</keyword>
<dbReference type="Proteomes" id="UP000062768">
    <property type="component" value="Chromosome I"/>
</dbReference>
<dbReference type="SUPFAM" id="SSF52021">
    <property type="entry name" value="Carbamoyl phosphate synthetase, small subunit N-terminal domain"/>
    <property type="match status" value="1"/>
</dbReference>
<keyword evidence="7 11" id="KW-0067">ATP-binding</keyword>
<comment type="subunit">
    <text evidence="11">Composed of two chains; the small (or glutamine) chain promotes the hydrolysis of glutamine to ammonia, which is used by the large (or ammonia) chain to synthesize carbamoyl phosphate. Tetramer of heterodimers (alpha,beta)4.</text>
</comment>
<feature type="binding site" evidence="11">
    <location>
        <position position="293"/>
    </location>
    <ligand>
        <name>L-glutamine</name>
        <dbReference type="ChEBI" id="CHEBI:58359"/>
    </ligand>
</feature>
<dbReference type="GO" id="GO:0006207">
    <property type="term" value="P:'de novo' pyrimidine nucleobase biosynthetic process"/>
    <property type="evidence" value="ECO:0007669"/>
    <property type="project" value="InterPro"/>
</dbReference>
<evidence type="ECO:0000256" key="11">
    <source>
        <dbReference type="HAMAP-Rule" id="MF_01209"/>
    </source>
</evidence>
<dbReference type="GeneID" id="26738819"/>
<dbReference type="GO" id="GO:0005524">
    <property type="term" value="F:ATP binding"/>
    <property type="evidence" value="ECO:0007669"/>
    <property type="project" value="UniProtKB-UniRule"/>
</dbReference>
<dbReference type="Pfam" id="PF00988">
    <property type="entry name" value="CPSase_sm_chain"/>
    <property type="match status" value="1"/>
</dbReference>
<dbReference type="SUPFAM" id="SSF52317">
    <property type="entry name" value="Class I glutamine amidotransferase-like"/>
    <property type="match status" value="1"/>
</dbReference>
<feature type="binding site" evidence="11">
    <location>
        <position position="296"/>
    </location>
    <ligand>
        <name>L-glutamine</name>
        <dbReference type="ChEBI" id="CHEBI:58359"/>
    </ligand>
</feature>
<evidence type="ECO:0000256" key="5">
    <source>
        <dbReference type="ARBA" id="ARBA00022605"/>
    </source>
</evidence>
<evidence type="ECO:0000259" key="12">
    <source>
        <dbReference type="SMART" id="SM01097"/>
    </source>
</evidence>
<accession>A0A089ZEU9</accession>
<evidence type="ECO:0000256" key="3">
    <source>
        <dbReference type="ARBA" id="ARBA00022571"/>
    </source>
</evidence>
<comment type="catalytic activity">
    <reaction evidence="11">
        <text>L-glutamine + H2O = L-glutamate + NH4(+)</text>
        <dbReference type="Rhea" id="RHEA:15889"/>
        <dbReference type="ChEBI" id="CHEBI:15377"/>
        <dbReference type="ChEBI" id="CHEBI:28938"/>
        <dbReference type="ChEBI" id="CHEBI:29985"/>
        <dbReference type="ChEBI" id="CHEBI:58359"/>
    </reaction>
</comment>
<evidence type="ECO:0000313" key="14">
    <source>
        <dbReference type="EMBL" id="CEL24209.1"/>
    </source>
</evidence>
<dbReference type="EMBL" id="CP006933">
    <property type="protein sequence ID" value="AIS32602.1"/>
    <property type="molecule type" value="Genomic_DNA"/>
</dbReference>
<dbReference type="EC" id="6.3.5.5" evidence="11"/>
<dbReference type="InterPro" id="IPR035686">
    <property type="entry name" value="CPSase_GATase1"/>
</dbReference>
<sequence length="360" mass="39558">MQEDAKLALEDGTILKGKGFGYQTIKTGEVVFATGMTGYVESLTDPSYKGQILMSTYPLQGNYGISPEWFQSNGIKAEGYVVREENPHPSHSHSENSLSGFLEEYKIPGISAIDTRSLTLKIRRYGAMKGVLATEEIDDGELLALARDQPGIEDIDLVNQVSVTEPTILGEEYSQKAVILDCGVKNNSINALLRRKIGVVLLPYHTSPSEILDYEPGALLVSSGPGNPSRVKEAIQTVQKLSERLPIFGICLGQQIIARAFGAKIYKMKFGHRGINQPVKDLKTGKVSITSQNHGFSIDNQFCDDLPINITQINLNDGTVEGIEHQELPISSVQYHPEAGPGPHDTDNYFDNFVETLKNY</sequence>
<evidence type="ECO:0000256" key="9">
    <source>
        <dbReference type="ARBA" id="ARBA00022975"/>
    </source>
</evidence>
<comment type="pathway">
    <text evidence="1 11">Amino-acid biosynthesis; L-arginine biosynthesis; carbamoyl phosphate from bicarbonate: step 1/1.</text>
</comment>
<comment type="similarity">
    <text evidence="2 11">Belongs to the CarA family.</text>
</comment>
<dbReference type="InterPro" id="IPR006274">
    <property type="entry name" value="CarbamoylP_synth_ssu"/>
</dbReference>
<feature type="active site" evidence="11">
    <location>
        <position position="336"/>
    </location>
</feature>
<dbReference type="RefSeq" id="WP_048085529.1">
    <property type="nucleotide sequence ID" value="NZ_CP006933.1"/>
</dbReference>
<keyword evidence="6 11" id="KW-0547">Nucleotide-binding</keyword>
<gene>
    <name evidence="11 13" type="primary">carA</name>
    <name evidence="13" type="ORF">BRM9_1794</name>
    <name evidence="14" type="ORF">MB9_0562</name>
</gene>
<dbReference type="CDD" id="cd01744">
    <property type="entry name" value="GATase1_CPSase"/>
    <property type="match status" value="1"/>
</dbReference>
<keyword evidence="5 11" id="KW-0028">Amino-acid biosynthesis</keyword>
<keyword evidence="9 11" id="KW-0665">Pyrimidine biosynthesis</keyword>
<dbReference type="PROSITE" id="PS51273">
    <property type="entry name" value="GATASE_TYPE_1"/>
    <property type="match status" value="1"/>
</dbReference>
<dbReference type="SMART" id="SM01097">
    <property type="entry name" value="CPSase_sm_chain"/>
    <property type="match status" value="1"/>
</dbReference>
<evidence type="ECO:0000313" key="13">
    <source>
        <dbReference type="EMBL" id="AIS32602.1"/>
    </source>
</evidence>
<dbReference type="UniPathway" id="UPA00070">
    <property type="reaction ID" value="UER00115"/>
</dbReference>
<feature type="binding site" evidence="11">
    <location>
        <position position="295"/>
    </location>
    <ligand>
        <name>L-glutamine</name>
        <dbReference type="ChEBI" id="CHEBI:58359"/>
    </ligand>
</feature>
<dbReference type="NCBIfam" id="NF009475">
    <property type="entry name" value="PRK12838.1"/>
    <property type="match status" value="1"/>
</dbReference>
<dbReference type="InterPro" id="IPR017926">
    <property type="entry name" value="GATASE"/>
</dbReference>
<feature type="active site" evidence="11">
    <location>
        <position position="338"/>
    </location>
</feature>
<dbReference type="GO" id="GO:0004088">
    <property type="term" value="F:carbamoyl-phosphate synthase (glutamine-hydrolyzing) activity"/>
    <property type="evidence" value="ECO:0007669"/>
    <property type="project" value="UniProtKB-UniRule"/>
</dbReference>
<comment type="catalytic activity">
    <reaction evidence="10 11">
        <text>hydrogencarbonate + L-glutamine + 2 ATP + H2O = carbamoyl phosphate + L-glutamate + 2 ADP + phosphate + 2 H(+)</text>
        <dbReference type="Rhea" id="RHEA:18633"/>
        <dbReference type="ChEBI" id="CHEBI:15377"/>
        <dbReference type="ChEBI" id="CHEBI:15378"/>
        <dbReference type="ChEBI" id="CHEBI:17544"/>
        <dbReference type="ChEBI" id="CHEBI:29985"/>
        <dbReference type="ChEBI" id="CHEBI:30616"/>
        <dbReference type="ChEBI" id="CHEBI:43474"/>
        <dbReference type="ChEBI" id="CHEBI:58228"/>
        <dbReference type="ChEBI" id="CHEBI:58359"/>
        <dbReference type="ChEBI" id="CHEBI:456216"/>
        <dbReference type="EC" id="6.3.5.5"/>
    </reaction>
</comment>
<dbReference type="GO" id="GO:0006541">
    <property type="term" value="P:glutamine metabolic process"/>
    <property type="evidence" value="ECO:0007669"/>
    <property type="project" value="InterPro"/>
</dbReference>
<dbReference type="PRINTS" id="PR00096">
    <property type="entry name" value="GATASE"/>
</dbReference>
<dbReference type="Gene3D" id="3.50.30.20">
    <property type="entry name" value="Carbamoyl-phosphate synthase small subunit, N-terminal domain"/>
    <property type="match status" value="1"/>
</dbReference>
<dbReference type="InterPro" id="IPR002474">
    <property type="entry name" value="CarbamoylP_synth_ssu_N"/>
</dbReference>
<comment type="pathway">
    <text evidence="11">Pyrimidine metabolism; UMP biosynthesis via de novo pathway; (S)-dihydroorotate from bicarbonate: step 1/3.</text>
</comment>
<dbReference type="UniPathway" id="UPA00068">
    <property type="reaction ID" value="UER00171"/>
</dbReference>
<keyword evidence="4 11" id="KW-0436">Ligase</keyword>